<dbReference type="AlphaFoldDB" id="A0A1W1CW57"/>
<accession>A0A1W1CW57</accession>
<sequence length="314" mass="37448">MIRILLSMLLLINISYANSERYFIKLGSFKNLYGLERNIERLPNNLRLHIIIVQRNSWYIPFAYYVYNKRSLYKYLPKFKRYFPDAHINHSTHILQYPIVRNYTQKYRHITKRYKQRPKRVSYRTQTSVHPTPVPYYQNVAISEEDNTEQIPTTISVSKAPVTTPTLKRLENKKTYNFFTKRMLSGKHYYLAYKSTKDSPNLLIKVSFQNHIVTYQPVIGDMKMTKANYLVENGRLYMFANSFTTDGAYSKLEERRKNHLLVSSWVNGKKLNTLRYYYDLNDAKEYLNLKTSKGLANVLEEGSYDEFFLNDEEY</sequence>
<gene>
    <name evidence="1" type="ORF">MNB_SV-13-521</name>
</gene>
<organism evidence="1">
    <name type="scientific">hydrothermal vent metagenome</name>
    <dbReference type="NCBI Taxonomy" id="652676"/>
    <lineage>
        <taxon>unclassified sequences</taxon>
        <taxon>metagenomes</taxon>
        <taxon>ecological metagenomes</taxon>
    </lineage>
</organism>
<proteinExistence type="predicted"/>
<protein>
    <submittedName>
        <fullName evidence="1">Uncharacterized protein</fullName>
    </submittedName>
</protein>
<reference evidence="1" key="1">
    <citation type="submission" date="2016-10" db="EMBL/GenBank/DDBJ databases">
        <authorList>
            <person name="de Groot N.N."/>
        </authorList>
    </citation>
    <scope>NUCLEOTIDE SEQUENCE</scope>
</reference>
<name>A0A1W1CW57_9ZZZZ</name>
<evidence type="ECO:0000313" key="1">
    <source>
        <dbReference type="EMBL" id="SFV70080.1"/>
    </source>
</evidence>
<dbReference type="EMBL" id="FPHM01000144">
    <property type="protein sequence ID" value="SFV70080.1"/>
    <property type="molecule type" value="Genomic_DNA"/>
</dbReference>